<feature type="region of interest" description="Disordered" evidence="1">
    <location>
        <begin position="118"/>
        <end position="167"/>
    </location>
</feature>
<evidence type="ECO:0000256" key="1">
    <source>
        <dbReference type="SAM" id="MobiDB-lite"/>
    </source>
</evidence>
<reference evidence="2 3" key="1">
    <citation type="journal article" date="2022" name="Allergy">
        <title>Genome assembly and annotation of Periplaneta americana reveal a comprehensive cockroach allergen profile.</title>
        <authorList>
            <person name="Wang L."/>
            <person name="Xiong Q."/>
            <person name="Saelim N."/>
            <person name="Wang L."/>
            <person name="Nong W."/>
            <person name="Wan A.T."/>
            <person name="Shi M."/>
            <person name="Liu X."/>
            <person name="Cao Q."/>
            <person name="Hui J.H.L."/>
            <person name="Sookrung N."/>
            <person name="Leung T.F."/>
            <person name="Tungtrongchitr A."/>
            <person name="Tsui S.K.W."/>
        </authorList>
    </citation>
    <scope>NUCLEOTIDE SEQUENCE [LARGE SCALE GENOMIC DNA]</scope>
    <source>
        <strain evidence="2">PWHHKU_190912</strain>
    </source>
</reference>
<evidence type="ECO:0000313" key="2">
    <source>
        <dbReference type="EMBL" id="KAJ4446879.1"/>
    </source>
</evidence>
<evidence type="ECO:0000313" key="3">
    <source>
        <dbReference type="Proteomes" id="UP001148838"/>
    </source>
</evidence>
<protein>
    <submittedName>
        <fullName evidence="2">Uncharacterized protein</fullName>
    </submittedName>
</protein>
<organism evidence="2 3">
    <name type="scientific">Periplaneta americana</name>
    <name type="common">American cockroach</name>
    <name type="synonym">Blatta americana</name>
    <dbReference type="NCBI Taxonomy" id="6978"/>
    <lineage>
        <taxon>Eukaryota</taxon>
        <taxon>Metazoa</taxon>
        <taxon>Ecdysozoa</taxon>
        <taxon>Arthropoda</taxon>
        <taxon>Hexapoda</taxon>
        <taxon>Insecta</taxon>
        <taxon>Pterygota</taxon>
        <taxon>Neoptera</taxon>
        <taxon>Polyneoptera</taxon>
        <taxon>Dictyoptera</taxon>
        <taxon>Blattodea</taxon>
        <taxon>Blattoidea</taxon>
        <taxon>Blattidae</taxon>
        <taxon>Blattinae</taxon>
        <taxon>Periplaneta</taxon>
    </lineage>
</organism>
<keyword evidence="3" id="KW-1185">Reference proteome</keyword>
<dbReference type="EMBL" id="JAJSOF020000009">
    <property type="protein sequence ID" value="KAJ4446879.1"/>
    <property type="molecule type" value="Genomic_DNA"/>
</dbReference>
<dbReference type="Proteomes" id="UP001148838">
    <property type="component" value="Unassembled WGS sequence"/>
</dbReference>
<accession>A0ABQ8TK93</accession>
<sequence length="167" mass="19622">METESFKIKKRRSDTCSWKRNILKKAKVKGTEHVTYSGKLMAERRTGEDCSFTNILFKKDMKYLHDLELRLLKKMAPKYQLYRHEYEIKVNANKTKTMVTEREIKKVNLQILNEAVEKNDAETDQEEKKELTESLAKKKLPTEGCTGRNSERETSSGQKKISDDRQQ</sequence>
<name>A0ABQ8TK93_PERAM</name>
<gene>
    <name evidence="2" type="ORF">ANN_13579</name>
</gene>
<comment type="caution">
    <text evidence="2">The sequence shown here is derived from an EMBL/GenBank/DDBJ whole genome shotgun (WGS) entry which is preliminary data.</text>
</comment>
<feature type="compositionally biased region" description="Basic and acidic residues" evidence="1">
    <location>
        <begin position="118"/>
        <end position="136"/>
    </location>
</feature>
<feature type="compositionally biased region" description="Basic and acidic residues" evidence="1">
    <location>
        <begin position="149"/>
        <end position="167"/>
    </location>
</feature>
<proteinExistence type="predicted"/>